<keyword evidence="6 7" id="KW-0472">Membrane</keyword>
<dbReference type="WBParaSite" id="ACRNAN_Path_878.g3372.t1">
    <property type="protein sequence ID" value="ACRNAN_Path_878.g3372.t1"/>
    <property type="gene ID" value="ACRNAN_Path_878.g3372"/>
</dbReference>
<feature type="domain" description="Cytochrome b561" evidence="9">
    <location>
        <begin position="229"/>
        <end position="350"/>
    </location>
</feature>
<evidence type="ECO:0000259" key="9">
    <source>
        <dbReference type="SMART" id="SM00665"/>
    </source>
</evidence>
<dbReference type="InterPro" id="IPR042789">
    <property type="entry name" value="FRRS1L"/>
</dbReference>
<evidence type="ECO:0000256" key="1">
    <source>
        <dbReference type="ARBA" id="ARBA00004370"/>
    </source>
</evidence>
<dbReference type="Proteomes" id="UP000887540">
    <property type="component" value="Unplaced"/>
</dbReference>
<organism evidence="10 11">
    <name type="scientific">Acrobeloides nanus</name>
    <dbReference type="NCBI Taxonomy" id="290746"/>
    <lineage>
        <taxon>Eukaryota</taxon>
        <taxon>Metazoa</taxon>
        <taxon>Ecdysozoa</taxon>
        <taxon>Nematoda</taxon>
        <taxon>Chromadorea</taxon>
        <taxon>Rhabditida</taxon>
        <taxon>Tylenchina</taxon>
        <taxon>Cephalobomorpha</taxon>
        <taxon>Cephaloboidea</taxon>
        <taxon>Cephalobidae</taxon>
        <taxon>Acrobeloides</taxon>
    </lineage>
</organism>
<evidence type="ECO:0000256" key="6">
    <source>
        <dbReference type="ARBA" id="ARBA00023136"/>
    </source>
</evidence>
<evidence type="ECO:0000256" key="7">
    <source>
        <dbReference type="SAM" id="Phobius"/>
    </source>
</evidence>
<dbReference type="InterPro" id="IPR006593">
    <property type="entry name" value="Cyt_b561/ferric_Rdtase_TM"/>
</dbReference>
<feature type="transmembrane region" description="Helical" evidence="7">
    <location>
        <begin position="294"/>
        <end position="315"/>
    </location>
</feature>
<dbReference type="GO" id="GO:0099072">
    <property type="term" value="P:regulation of postsynaptic membrane neurotransmitter receptor levels"/>
    <property type="evidence" value="ECO:0007669"/>
    <property type="project" value="TreeGrafter"/>
</dbReference>
<accession>A0A914CE94</accession>
<dbReference type="PANTHER" id="PTHR46902">
    <property type="entry name" value="DOMON DOMAIN-CONTAINING PROTEIN FRRS1L"/>
    <property type="match status" value="1"/>
</dbReference>
<name>A0A914CE94_9BILA</name>
<protein>
    <submittedName>
        <fullName evidence="11">Cytochrome b561 domain-containing protein</fullName>
    </submittedName>
</protein>
<keyword evidence="2" id="KW-0813">Transport</keyword>
<dbReference type="SMART" id="SM00665">
    <property type="entry name" value="B561"/>
    <property type="match status" value="1"/>
</dbReference>
<feature type="transmembrane region" description="Helical" evidence="7">
    <location>
        <begin position="335"/>
        <end position="352"/>
    </location>
</feature>
<evidence type="ECO:0000256" key="4">
    <source>
        <dbReference type="ARBA" id="ARBA00022982"/>
    </source>
</evidence>
<dbReference type="PANTHER" id="PTHR46902:SF1">
    <property type="entry name" value="DOMON DOMAIN-CONTAINING PROTEIN FRRS1L"/>
    <property type="match status" value="1"/>
</dbReference>
<dbReference type="GO" id="GO:1900449">
    <property type="term" value="P:regulation of glutamate receptor signaling pathway"/>
    <property type="evidence" value="ECO:0007669"/>
    <property type="project" value="InterPro"/>
</dbReference>
<evidence type="ECO:0000313" key="10">
    <source>
        <dbReference type="Proteomes" id="UP000887540"/>
    </source>
</evidence>
<feature type="transmembrane region" description="Helical" evidence="7">
    <location>
        <begin position="416"/>
        <end position="441"/>
    </location>
</feature>
<keyword evidence="10" id="KW-1185">Reference proteome</keyword>
<reference evidence="11" key="1">
    <citation type="submission" date="2022-11" db="UniProtKB">
        <authorList>
            <consortium name="WormBaseParasite"/>
        </authorList>
    </citation>
    <scope>IDENTIFICATION</scope>
</reference>
<keyword evidence="8" id="KW-0732">Signal</keyword>
<proteinExistence type="predicted"/>
<feature type="chain" id="PRO_5038032174" evidence="8">
    <location>
        <begin position="16"/>
        <end position="449"/>
    </location>
</feature>
<feature type="transmembrane region" description="Helical" evidence="7">
    <location>
        <begin position="364"/>
        <end position="387"/>
    </location>
</feature>
<sequence length="449" mass="50072">MHCFFIFILLYAVTGEDLQGLDTGCGKTQGCIFAPPNCEKNKTTNCTSIFIWTVGSGQISFTIQGLMIGPNKADGPNNYAAVGFSLDEYMGNDMVFICVGGFNKQAGVILGWNDQNRNYLLPEATVQLISQFHYTLDDYRIRCEGIWNFAKWDSIPANGHKELTYDLSSSTTKWHILFARGIADTYSDVLYPHSLIDGEAFPWITKETINFCSNQGCSIPSPYVYVNDLHQSAISRAVKYSASVSHGITMIHRLLMLIAFVFITLAYFLIFWQSSFRFIECTIACSADEYSKQLHAIIGTITYVLLVLQVLSGIFRPSIINPLRPYFNWLHTLNGFGIWAGASTNCILAITIPKTGLGDNYGKIPNHVMMVTILVFTFTVAACEWFANSTRWHPRHPDAVEKLKEKEPNPDDEPSLLATVMIFFNASCGIAAATVLGIMLVNVMKEALK</sequence>
<evidence type="ECO:0000256" key="2">
    <source>
        <dbReference type="ARBA" id="ARBA00022448"/>
    </source>
</evidence>
<dbReference type="CDD" id="cd08760">
    <property type="entry name" value="Cyt_b561_FRRS1_like"/>
    <property type="match status" value="1"/>
</dbReference>
<feature type="signal peptide" evidence="8">
    <location>
        <begin position="1"/>
        <end position="15"/>
    </location>
</feature>
<dbReference type="AlphaFoldDB" id="A0A914CE94"/>
<feature type="transmembrane region" description="Helical" evidence="7">
    <location>
        <begin position="254"/>
        <end position="273"/>
    </location>
</feature>
<comment type="subcellular location">
    <subcellularLocation>
        <location evidence="1">Membrane</location>
    </subcellularLocation>
</comment>
<dbReference type="Gene3D" id="1.20.120.1770">
    <property type="match status" value="1"/>
</dbReference>
<keyword evidence="4" id="KW-0249">Electron transport</keyword>
<keyword evidence="3 7" id="KW-0812">Transmembrane</keyword>
<dbReference type="GO" id="GO:0016020">
    <property type="term" value="C:membrane"/>
    <property type="evidence" value="ECO:0007669"/>
    <property type="project" value="UniProtKB-SubCell"/>
</dbReference>
<keyword evidence="5 7" id="KW-1133">Transmembrane helix</keyword>
<evidence type="ECO:0000313" key="11">
    <source>
        <dbReference type="WBParaSite" id="ACRNAN_Path_878.g3372.t1"/>
    </source>
</evidence>
<evidence type="ECO:0000256" key="3">
    <source>
        <dbReference type="ARBA" id="ARBA00022692"/>
    </source>
</evidence>
<evidence type="ECO:0000256" key="5">
    <source>
        <dbReference type="ARBA" id="ARBA00022989"/>
    </source>
</evidence>
<evidence type="ECO:0000256" key="8">
    <source>
        <dbReference type="SAM" id="SignalP"/>
    </source>
</evidence>